<reference evidence="2 3" key="1">
    <citation type="submission" date="2020-07" db="EMBL/GenBank/DDBJ databases">
        <authorList>
            <person name="Feng X."/>
        </authorList>
    </citation>
    <scope>NUCLEOTIDE SEQUENCE [LARGE SCALE GENOMIC DNA]</scope>
    <source>
        <strain evidence="2 3">JCM14086</strain>
    </source>
</reference>
<organism evidence="2 3">
    <name type="scientific">Puniceicoccus vermicola</name>
    <dbReference type="NCBI Taxonomy" id="388746"/>
    <lineage>
        <taxon>Bacteria</taxon>
        <taxon>Pseudomonadati</taxon>
        <taxon>Verrucomicrobiota</taxon>
        <taxon>Opitutia</taxon>
        <taxon>Puniceicoccales</taxon>
        <taxon>Puniceicoccaceae</taxon>
        <taxon>Puniceicoccus</taxon>
    </lineage>
</organism>
<gene>
    <name evidence="2" type="ORF">H5P30_15100</name>
</gene>
<protein>
    <submittedName>
        <fullName evidence="2">Prepilin-type N-terminal cleavage/methylation domain-containing protein</fullName>
    </submittedName>
</protein>
<accession>A0A7X1E5G4</accession>
<evidence type="ECO:0000256" key="1">
    <source>
        <dbReference type="SAM" id="Phobius"/>
    </source>
</evidence>
<dbReference type="RefSeq" id="WP_185693750.1">
    <property type="nucleotide sequence ID" value="NZ_JACHVA010000118.1"/>
</dbReference>
<keyword evidence="1" id="KW-0812">Transmembrane</keyword>
<evidence type="ECO:0000313" key="3">
    <source>
        <dbReference type="Proteomes" id="UP000525652"/>
    </source>
</evidence>
<keyword evidence="1" id="KW-1133">Transmembrane helix</keyword>
<dbReference type="NCBIfam" id="TIGR02532">
    <property type="entry name" value="IV_pilin_GFxxxE"/>
    <property type="match status" value="1"/>
</dbReference>
<dbReference type="Proteomes" id="UP000525652">
    <property type="component" value="Unassembled WGS sequence"/>
</dbReference>
<feature type="transmembrane region" description="Helical" evidence="1">
    <location>
        <begin position="14"/>
        <end position="39"/>
    </location>
</feature>
<keyword evidence="3" id="KW-1185">Reference proteome</keyword>
<proteinExistence type="predicted"/>
<keyword evidence="1" id="KW-0472">Membrane</keyword>
<comment type="caution">
    <text evidence="2">The sequence shown here is derived from an EMBL/GenBank/DDBJ whole genome shotgun (WGS) entry which is preliminary data.</text>
</comment>
<evidence type="ECO:0000313" key="2">
    <source>
        <dbReference type="EMBL" id="MBC2603109.1"/>
    </source>
</evidence>
<sequence length="200" mass="22856">MRGSGRNGFTLVEVLIALALSAAIFAAALNLLLGIVGAWEKARAGDLRADEDFRLFSFLRTYLETSDEEGLEVRNLPGDRGEMWLTFSIENSPLTRALSEEWSTEKFALVTDRDAIRLVPVVGDQEDRPRIDDGLALFSEGVELEYWNWDEDRERWEDVERLEARGVQEVEVPRYLLVHFPDETIRWIKLGNAEGDLALW</sequence>
<dbReference type="InterPro" id="IPR012902">
    <property type="entry name" value="N_methyl_site"/>
</dbReference>
<dbReference type="Pfam" id="PF07963">
    <property type="entry name" value="N_methyl"/>
    <property type="match status" value="1"/>
</dbReference>
<dbReference type="EMBL" id="JACHVA010000118">
    <property type="protein sequence ID" value="MBC2603109.1"/>
    <property type="molecule type" value="Genomic_DNA"/>
</dbReference>
<dbReference type="AlphaFoldDB" id="A0A7X1E5G4"/>
<name>A0A7X1E5G4_9BACT</name>